<feature type="region of interest" description="Disordered" evidence="1">
    <location>
        <begin position="62"/>
        <end position="130"/>
    </location>
</feature>
<name>A0A9P5MZ46_9AGAM</name>
<dbReference type="PANTHER" id="PTHR45691:SF6">
    <property type="entry name" value="PROTEIN DIAPHANOUS"/>
    <property type="match status" value="1"/>
</dbReference>
<dbReference type="AlphaFoldDB" id="A0A9P5MZ46"/>
<gene>
    <name evidence="2" type="ORF">DFH94DRAFT_362404</name>
</gene>
<reference evidence="2" key="1">
    <citation type="submission" date="2019-10" db="EMBL/GenBank/DDBJ databases">
        <authorList>
            <consortium name="DOE Joint Genome Institute"/>
            <person name="Kuo A."/>
            <person name="Miyauchi S."/>
            <person name="Kiss E."/>
            <person name="Drula E."/>
            <person name="Kohler A."/>
            <person name="Sanchez-Garcia M."/>
            <person name="Andreopoulos B."/>
            <person name="Barry K.W."/>
            <person name="Bonito G."/>
            <person name="Buee M."/>
            <person name="Carver A."/>
            <person name="Chen C."/>
            <person name="Cichocki N."/>
            <person name="Clum A."/>
            <person name="Culley D."/>
            <person name="Crous P.W."/>
            <person name="Fauchery L."/>
            <person name="Girlanda M."/>
            <person name="Hayes R."/>
            <person name="Keri Z."/>
            <person name="LaButti K."/>
            <person name="Lipzen A."/>
            <person name="Lombard V."/>
            <person name="Magnuson J."/>
            <person name="Maillard F."/>
            <person name="Morin E."/>
            <person name="Murat C."/>
            <person name="Nolan M."/>
            <person name="Ohm R."/>
            <person name="Pangilinan J."/>
            <person name="Pereira M."/>
            <person name="Perotto S."/>
            <person name="Peter M."/>
            <person name="Riley R."/>
            <person name="Sitrit Y."/>
            <person name="Stielow B."/>
            <person name="Szollosi G."/>
            <person name="Zifcakova L."/>
            <person name="Stursova M."/>
            <person name="Spatafora J.W."/>
            <person name="Tedersoo L."/>
            <person name="Vaario L.-M."/>
            <person name="Yamada A."/>
            <person name="Yan M."/>
            <person name="Wang P."/>
            <person name="Xu J."/>
            <person name="Bruns T."/>
            <person name="Baldrian P."/>
            <person name="Vilgalys R."/>
            <person name="Henrissat B."/>
            <person name="Grigoriev I.V."/>
            <person name="Hibbett D."/>
            <person name="Nagy L.G."/>
            <person name="Martin F.M."/>
        </authorList>
    </citation>
    <scope>NUCLEOTIDE SEQUENCE</scope>
    <source>
        <strain evidence="2">Prilba</strain>
    </source>
</reference>
<evidence type="ECO:0000313" key="2">
    <source>
        <dbReference type="EMBL" id="KAF8482381.1"/>
    </source>
</evidence>
<reference evidence="2" key="2">
    <citation type="journal article" date="2020" name="Nat. Commun.">
        <title>Large-scale genome sequencing of mycorrhizal fungi provides insights into the early evolution of symbiotic traits.</title>
        <authorList>
            <person name="Miyauchi S."/>
            <person name="Kiss E."/>
            <person name="Kuo A."/>
            <person name="Drula E."/>
            <person name="Kohler A."/>
            <person name="Sanchez-Garcia M."/>
            <person name="Morin E."/>
            <person name="Andreopoulos B."/>
            <person name="Barry K.W."/>
            <person name="Bonito G."/>
            <person name="Buee M."/>
            <person name="Carver A."/>
            <person name="Chen C."/>
            <person name="Cichocki N."/>
            <person name="Clum A."/>
            <person name="Culley D."/>
            <person name="Crous P.W."/>
            <person name="Fauchery L."/>
            <person name="Girlanda M."/>
            <person name="Hayes R.D."/>
            <person name="Keri Z."/>
            <person name="LaButti K."/>
            <person name="Lipzen A."/>
            <person name="Lombard V."/>
            <person name="Magnuson J."/>
            <person name="Maillard F."/>
            <person name="Murat C."/>
            <person name="Nolan M."/>
            <person name="Ohm R.A."/>
            <person name="Pangilinan J."/>
            <person name="Pereira M.F."/>
            <person name="Perotto S."/>
            <person name="Peter M."/>
            <person name="Pfister S."/>
            <person name="Riley R."/>
            <person name="Sitrit Y."/>
            <person name="Stielow J.B."/>
            <person name="Szollosi G."/>
            <person name="Zifcakova L."/>
            <person name="Stursova M."/>
            <person name="Spatafora J.W."/>
            <person name="Tedersoo L."/>
            <person name="Vaario L.M."/>
            <person name="Yamada A."/>
            <person name="Yan M."/>
            <person name="Wang P."/>
            <person name="Xu J."/>
            <person name="Bruns T."/>
            <person name="Baldrian P."/>
            <person name="Vilgalys R."/>
            <person name="Dunand C."/>
            <person name="Henrissat B."/>
            <person name="Grigoriev I.V."/>
            <person name="Hibbett D."/>
            <person name="Nagy L.G."/>
            <person name="Martin F.M."/>
        </authorList>
    </citation>
    <scope>NUCLEOTIDE SEQUENCE</scope>
    <source>
        <strain evidence="2">Prilba</strain>
    </source>
</reference>
<sequence>MAAPRPPSPTLDDVLIPPSPVRRSPSIVDIFPDCPEFFTNGRPIFAPPPIFPLAPPVVRLPESRGRSRTRSPSPRPFICGNANLFIPPPTLSDYSPTRSYSPSPPPRHRHRCYRRSSRTPSPIRPPYSYPSPQVIITQAPPAPPPPIQIMPAPSPSPVLWPPAPGPSEPVDILTFHYNTNMAYAPTVKSYDEAIDNVLELWPELRQHDRDRIHLFVAGSPDQLVRLPKMAWGLVLRDFRGYEVVHIKVDQPPPPPQYQGDGKGDWPGDEKMEKRPKSRGMFSSVKRLFGR</sequence>
<comment type="caution">
    <text evidence="2">The sequence shown here is derived from an EMBL/GenBank/DDBJ whole genome shotgun (WGS) entry which is preliminary data.</text>
</comment>
<dbReference type="PANTHER" id="PTHR45691">
    <property type="entry name" value="PROTEIN DIAPHANOUS"/>
    <property type="match status" value="1"/>
</dbReference>
<dbReference type="Proteomes" id="UP000759537">
    <property type="component" value="Unassembled WGS sequence"/>
</dbReference>
<proteinExistence type="predicted"/>
<dbReference type="OrthoDB" id="3198848at2759"/>
<dbReference type="PRINTS" id="PR01217">
    <property type="entry name" value="PRICHEXTENSN"/>
</dbReference>
<dbReference type="GO" id="GO:0005884">
    <property type="term" value="C:actin filament"/>
    <property type="evidence" value="ECO:0007669"/>
    <property type="project" value="TreeGrafter"/>
</dbReference>
<protein>
    <submittedName>
        <fullName evidence="2">Uncharacterized protein</fullName>
    </submittedName>
</protein>
<feature type="compositionally biased region" description="Basic residues" evidence="1">
    <location>
        <begin position="106"/>
        <end position="117"/>
    </location>
</feature>
<dbReference type="GO" id="GO:0030041">
    <property type="term" value="P:actin filament polymerization"/>
    <property type="evidence" value="ECO:0007669"/>
    <property type="project" value="TreeGrafter"/>
</dbReference>
<keyword evidence="3" id="KW-1185">Reference proteome</keyword>
<feature type="region of interest" description="Disordered" evidence="1">
    <location>
        <begin position="249"/>
        <end position="290"/>
    </location>
</feature>
<feature type="compositionally biased region" description="Basic and acidic residues" evidence="1">
    <location>
        <begin position="261"/>
        <end position="274"/>
    </location>
</feature>
<organism evidence="2 3">
    <name type="scientific">Russula ochroleuca</name>
    <dbReference type="NCBI Taxonomy" id="152965"/>
    <lineage>
        <taxon>Eukaryota</taxon>
        <taxon>Fungi</taxon>
        <taxon>Dikarya</taxon>
        <taxon>Basidiomycota</taxon>
        <taxon>Agaricomycotina</taxon>
        <taxon>Agaricomycetes</taxon>
        <taxon>Russulales</taxon>
        <taxon>Russulaceae</taxon>
        <taxon>Russula</taxon>
    </lineage>
</organism>
<dbReference type="EMBL" id="WHVB01000005">
    <property type="protein sequence ID" value="KAF8482381.1"/>
    <property type="molecule type" value="Genomic_DNA"/>
</dbReference>
<accession>A0A9P5MZ46</accession>
<evidence type="ECO:0000256" key="1">
    <source>
        <dbReference type="SAM" id="MobiDB-lite"/>
    </source>
</evidence>
<evidence type="ECO:0000313" key="3">
    <source>
        <dbReference type="Proteomes" id="UP000759537"/>
    </source>
</evidence>
<dbReference type="InterPro" id="IPR051412">
    <property type="entry name" value="Formin_Homology_Diaphanous_sf"/>
</dbReference>